<dbReference type="PANTHER" id="PTHR15599:SF1">
    <property type="entry name" value="RADIAL SPOKE HEAD 14 HOMOLOG"/>
    <property type="match status" value="1"/>
</dbReference>
<keyword evidence="3" id="KW-1185">Reference proteome</keyword>
<accession>A0A8C6TAJ2</accession>
<feature type="compositionally biased region" description="Basic and acidic residues" evidence="1">
    <location>
        <begin position="200"/>
        <end position="213"/>
    </location>
</feature>
<sequence length="412" mass="44656">MASAAVLDRSRAAVAYGLRAVPLLFQQLQSPGSESRHRALNSLCDLLHDPERLYQTVTGGFMSELGPLLRDPDPAVRTRTCDLLYQLTAHSIGRRTLLASSLLAPLSLLLDDPDGGCRVAVHRVLNRLALLPSGAEALLCLVPKLMLKLREKLQDTTEEQGGKEEEMGGKEEEFEGKEEELGGKEEEQEGPDEEGGSKQANKDPEENKQKSPSDGEEELVLLLSTLSSCSRLDALPALASEGVALLGHALSHVSAPVRREAAAAMMALSVPVEGKRQLCALGVLSVLMELLRDPDTETRVNAAGVFMNALIITSGKTQGLGLGLVPLLLDTLCSDELSADALRRPDAADPERPQRRKALVLYSLRCIAALSEAPAARCLLLEQRHRLEQRRDSDPELSRAAQTALRLIDWTP</sequence>
<reference evidence="2" key="2">
    <citation type="submission" date="2025-09" db="UniProtKB">
        <authorList>
            <consortium name="Ensembl"/>
        </authorList>
    </citation>
    <scope>IDENTIFICATION</scope>
</reference>
<evidence type="ECO:0000313" key="2">
    <source>
        <dbReference type="Ensembl" id="ENSNMLP00000017418.1"/>
    </source>
</evidence>
<dbReference type="Ensembl" id="ENSNMLT00000019591.1">
    <property type="protein sequence ID" value="ENSNMLP00000017418.1"/>
    <property type="gene ID" value="ENSNMLG00000011508.1"/>
</dbReference>
<name>A0A8C6TAJ2_9GOBI</name>
<feature type="compositionally biased region" description="Basic and acidic residues" evidence="1">
    <location>
        <begin position="155"/>
        <end position="171"/>
    </location>
</feature>
<organism evidence="2 3">
    <name type="scientific">Neogobius melanostomus</name>
    <name type="common">round goby</name>
    <dbReference type="NCBI Taxonomy" id="47308"/>
    <lineage>
        <taxon>Eukaryota</taxon>
        <taxon>Metazoa</taxon>
        <taxon>Chordata</taxon>
        <taxon>Craniata</taxon>
        <taxon>Vertebrata</taxon>
        <taxon>Euteleostomi</taxon>
        <taxon>Actinopterygii</taxon>
        <taxon>Neopterygii</taxon>
        <taxon>Teleostei</taxon>
        <taxon>Neoteleostei</taxon>
        <taxon>Acanthomorphata</taxon>
        <taxon>Gobiaria</taxon>
        <taxon>Gobiiformes</taxon>
        <taxon>Gobioidei</taxon>
        <taxon>Gobiidae</taxon>
        <taxon>Benthophilinae</taxon>
        <taxon>Neogobiini</taxon>
        <taxon>Neogobius</taxon>
    </lineage>
</organism>
<dbReference type="InterPro" id="IPR011989">
    <property type="entry name" value="ARM-like"/>
</dbReference>
<reference evidence="2" key="1">
    <citation type="submission" date="2025-08" db="UniProtKB">
        <authorList>
            <consortium name="Ensembl"/>
        </authorList>
    </citation>
    <scope>IDENTIFICATION</scope>
</reference>
<dbReference type="SUPFAM" id="SSF48371">
    <property type="entry name" value="ARM repeat"/>
    <property type="match status" value="1"/>
</dbReference>
<dbReference type="PANTHER" id="PTHR15599">
    <property type="entry name" value="RTDR1"/>
    <property type="match status" value="1"/>
</dbReference>
<proteinExistence type="predicted"/>
<evidence type="ECO:0000256" key="1">
    <source>
        <dbReference type="SAM" id="MobiDB-lite"/>
    </source>
</evidence>
<evidence type="ECO:0008006" key="4">
    <source>
        <dbReference type="Google" id="ProtNLM"/>
    </source>
</evidence>
<dbReference type="InterPro" id="IPR042856">
    <property type="entry name" value="RSP14"/>
</dbReference>
<dbReference type="Proteomes" id="UP000694523">
    <property type="component" value="Unplaced"/>
</dbReference>
<evidence type="ECO:0000313" key="3">
    <source>
        <dbReference type="Proteomes" id="UP000694523"/>
    </source>
</evidence>
<dbReference type="InterPro" id="IPR016024">
    <property type="entry name" value="ARM-type_fold"/>
</dbReference>
<dbReference type="AlphaFoldDB" id="A0A8C6TAJ2"/>
<protein>
    <recommendedName>
        <fullName evidence="4">Radial spoke head 14 homolog</fullName>
    </recommendedName>
</protein>
<dbReference type="Gene3D" id="1.25.10.10">
    <property type="entry name" value="Leucine-rich Repeat Variant"/>
    <property type="match status" value="2"/>
</dbReference>
<feature type="region of interest" description="Disordered" evidence="1">
    <location>
        <begin position="155"/>
        <end position="216"/>
    </location>
</feature>